<evidence type="ECO:0000313" key="3">
    <source>
        <dbReference type="EMBL" id="RPD65062.1"/>
    </source>
</evidence>
<evidence type="ECO:0000256" key="2">
    <source>
        <dbReference type="SAM" id="MobiDB-lite"/>
    </source>
</evidence>
<evidence type="ECO:0000313" key="4">
    <source>
        <dbReference type="Proteomes" id="UP000313359"/>
    </source>
</evidence>
<dbReference type="EMBL" id="ML122253">
    <property type="protein sequence ID" value="RPD65062.1"/>
    <property type="molecule type" value="Genomic_DNA"/>
</dbReference>
<name>A0A5C2SMR9_9APHY</name>
<dbReference type="FunFam" id="1.20.1260.60:FF:000002">
    <property type="entry name" value="Vacuolar protein sorting-associated protein IST1"/>
    <property type="match status" value="1"/>
</dbReference>
<sequence>MAPWNSAKAKVQLRLGVQRLRTLQEKKNAQAKASRRDIAMLLEKNRIETARIKTENIINEDIYVELLELLELYCELLIARFGLLDQNTREPDPGVSEGVCAIIYAAPRTEIKELHLLRDILMHKYGRDFSLAVMENRDGCVSERVTRKLDIATPPPALVDAYLSEIAKGYGVPWSPSRPEGADDGQDNGPEGGVKVRGKDIFRLSYHTTERCLPAYTPYAHARAMQEAADEKKAAPEEPASPRPLDAVAISAEARSAGVRTPKLPELPAEEEALPPRSEKTTATPKPPPSADPPKKKNEEENEFEALAKRFEALKKR</sequence>
<dbReference type="Gene3D" id="1.20.1260.60">
    <property type="entry name" value="Vacuolar protein sorting-associated protein Ist1"/>
    <property type="match status" value="1"/>
</dbReference>
<dbReference type="GO" id="GO:0015031">
    <property type="term" value="P:protein transport"/>
    <property type="evidence" value="ECO:0007669"/>
    <property type="project" value="InterPro"/>
</dbReference>
<dbReference type="Proteomes" id="UP000313359">
    <property type="component" value="Unassembled WGS sequence"/>
</dbReference>
<proteinExistence type="inferred from homology"/>
<dbReference type="AlphaFoldDB" id="A0A5C2SMR9"/>
<dbReference type="InterPro" id="IPR005061">
    <property type="entry name" value="Ist1"/>
</dbReference>
<accession>A0A5C2SMR9</accession>
<dbReference type="STRING" id="1328759.A0A5C2SMR9"/>
<dbReference type="OrthoDB" id="29853at2759"/>
<dbReference type="PANTHER" id="PTHR12161:SF5">
    <property type="entry name" value="IST1 HOMOLOG"/>
    <property type="match status" value="1"/>
</dbReference>
<feature type="region of interest" description="Disordered" evidence="2">
    <location>
        <begin position="250"/>
        <end position="303"/>
    </location>
</feature>
<protein>
    <submittedName>
        <fullName evidence="3">DUF292-domain-containing protein</fullName>
    </submittedName>
</protein>
<organism evidence="3 4">
    <name type="scientific">Lentinus tigrinus ALCF2SS1-6</name>
    <dbReference type="NCBI Taxonomy" id="1328759"/>
    <lineage>
        <taxon>Eukaryota</taxon>
        <taxon>Fungi</taxon>
        <taxon>Dikarya</taxon>
        <taxon>Basidiomycota</taxon>
        <taxon>Agaricomycotina</taxon>
        <taxon>Agaricomycetes</taxon>
        <taxon>Polyporales</taxon>
        <taxon>Polyporaceae</taxon>
        <taxon>Lentinus</taxon>
    </lineage>
</organism>
<comment type="similarity">
    <text evidence="1">Belongs to the IST1 family.</text>
</comment>
<keyword evidence="4" id="KW-1185">Reference proteome</keyword>
<dbReference type="PANTHER" id="PTHR12161">
    <property type="entry name" value="IST1 FAMILY MEMBER"/>
    <property type="match status" value="1"/>
</dbReference>
<dbReference type="Pfam" id="PF03398">
    <property type="entry name" value="Ist1"/>
    <property type="match status" value="1"/>
</dbReference>
<evidence type="ECO:0000256" key="1">
    <source>
        <dbReference type="ARBA" id="ARBA00005536"/>
    </source>
</evidence>
<gene>
    <name evidence="3" type="ORF">L227DRAFT_607654</name>
</gene>
<feature type="region of interest" description="Disordered" evidence="2">
    <location>
        <begin position="174"/>
        <end position="196"/>
    </location>
</feature>
<reference evidence="3" key="1">
    <citation type="journal article" date="2018" name="Genome Biol. Evol.">
        <title>Genomics and development of Lentinus tigrinus, a white-rot wood-decaying mushroom with dimorphic fruiting bodies.</title>
        <authorList>
            <person name="Wu B."/>
            <person name="Xu Z."/>
            <person name="Knudson A."/>
            <person name="Carlson A."/>
            <person name="Chen N."/>
            <person name="Kovaka S."/>
            <person name="LaButti K."/>
            <person name="Lipzen A."/>
            <person name="Pennachio C."/>
            <person name="Riley R."/>
            <person name="Schakwitz W."/>
            <person name="Umezawa K."/>
            <person name="Ohm R.A."/>
            <person name="Grigoriev I.V."/>
            <person name="Nagy L.G."/>
            <person name="Gibbons J."/>
            <person name="Hibbett D."/>
        </authorList>
    </citation>
    <scope>NUCLEOTIDE SEQUENCE [LARGE SCALE GENOMIC DNA]</scope>
    <source>
        <strain evidence="3">ALCF2SS1-6</strain>
    </source>
</reference>
<dbReference type="InterPro" id="IPR042277">
    <property type="entry name" value="IST1-like"/>
</dbReference>